<dbReference type="SUPFAM" id="SSF53901">
    <property type="entry name" value="Thiolase-like"/>
    <property type="match status" value="1"/>
</dbReference>
<dbReference type="Pfam" id="PF22691">
    <property type="entry name" value="Thiolase_C_1"/>
    <property type="match status" value="1"/>
</dbReference>
<dbReference type="InterPro" id="IPR020616">
    <property type="entry name" value="Thiolase_N"/>
</dbReference>
<dbReference type="CDD" id="cd00829">
    <property type="entry name" value="SCP-x_thiolase"/>
    <property type="match status" value="1"/>
</dbReference>
<dbReference type="InterPro" id="IPR016039">
    <property type="entry name" value="Thiolase-like"/>
</dbReference>
<accession>A0A0L1JC41</accession>
<comment type="caution">
    <text evidence="9">The sequence shown here is derived from an EMBL/GenBank/DDBJ whole genome shotgun (WGS) entry which is preliminary data.</text>
</comment>
<dbReference type="SUPFAM" id="SSF52096">
    <property type="entry name" value="ClpP/crotonase"/>
    <property type="match status" value="1"/>
</dbReference>
<evidence type="ECO:0000256" key="4">
    <source>
        <dbReference type="ARBA" id="ARBA00023055"/>
    </source>
</evidence>
<gene>
    <name evidence="9" type="ORF">ANOM_001620</name>
</gene>
<evidence type="ECO:0000256" key="6">
    <source>
        <dbReference type="ARBA" id="ARBA00032316"/>
    </source>
</evidence>
<protein>
    <recommendedName>
        <fullName evidence="1">propanoyl-CoA C-acyltransferase</fullName>
        <ecNumber evidence="1">2.3.1.176</ecNumber>
    </recommendedName>
    <alternativeName>
        <fullName evidence="6">Propanoyl-CoA C-acyltransferase</fullName>
    </alternativeName>
</protein>
<proteinExistence type="predicted"/>
<keyword evidence="10" id="KW-1185">Reference proteome</keyword>
<dbReference type="PANTHER" id="PTHR42870:SF1">
    <property type="entry name" value="NON-SPECIFIC LIPID-TRANSFER PROTEIN-LIKE 2"/>
    <property type="match status" value="1"/>
</dbReference>
<dbReference type="InterPro" id="IPR020613">
    <property type="entry name" value="Thiolase_CS"/>
</dbReference>
<evidence type="ECO:0000313" key="10">
    <source>
        <dbReference type="Proteomes" id="UP000037505"/>
    </source>
</evidence>
<evidence type="ECO:0000256" key="1">
    <source>
        <dbReference type="ARBA" id="ARBA00012352"/>
    </source>
</evidence>
<evidence type="ECO:0000256" key="2">
    <source>
        <dbReference type="ARBA" id="ARBA00022448"/>
    </source>
</evidence>
<dbReference type="EC" id="2.3.1.176" evidence="1"/>
<keyword evidence="2" id="KW-0813">Transport</keyword>
<dbReference type="STRING" id="1509407.A0A0L1JC41"/>
<dbReference type="AlphaFoldDB" id="A0A0L1JC41"/>
<keyword evidence="5" id="KW-0446">Lipid-binding</keyword>
<keyword evidence="3" id="KW-0808">Transferase</keyword>
<dbReference type="InterPro" id="IPR029045">
    <property type="entry name" value="ClpP/crotonase-like_dom_sf"/>
</dbReference>
<evidence type="ECO:0000256" key="5">
    <source>
        <dbReference type="ARBA" id="ARBA00023121"/>
    </source>
</evidence>
<reference evidence="9 10" key="1">
    <citation type="submission" date="2014-06" db="EMBL/GenBank/DDBJ databases">
        <title>The Genome of the Aflatoxigenic Filamentous Fungus Aspergillus nomius.</title>
        <authorList>
            <person name="Moore M.G."/>
            <person name="Shannon B.M."/>
            <person name="Brian M.M."/>
        </authorList>
    </citation>
    <scope>NUCLEOTIDE SEQUENCE [LARGE SCALE GENOMIC DNA]</scope>
    <source>
        <strain evidence="9 10">NRRL 13137</strain>
    </source>
</reference>
<dbReference type="GO" id="GO:0006869">
    <property type="term" value="P:lipid transport"/>
    <property type="evidence" value="ECO:0007669"/>
    <property type="project" value="UniProtKB-KW"/>
</dbReference>
<feature type="domain" description="Thiolase N-terminal" evidence="7">
    <location>
        <begin position="266"/>
        <end position="473"/>
    </location>
</feature>
<evidence type="ECO:0000259" key="7">
    <source>
        <dbReference type="Pfam" id="PF00108"/>
    </source>
</evidence>
<sequence>MEDIRSIGTFDNLTLERQGCVFIITMMMGAENRLNIKFCQEMIQVFNTVREMLGPNSNGAVITRGQGAKFFCTGLDLEETRRNPHANADGFYPLLHTILDFPFPTIALVNGHAFGGGCPLAFAHDYRVMNSKRGFISMPPVDLGMYFPGVGILPRLKLQPRVARKVLLEGHRFTGVEALEDGLVDAIAEPDRMLAVAMGLANKWAPKAKAGVYALLRSELWGEMDRGVQQISYPYLRFNMVLSREGNEGNAYVLGVGMAQFLKPRATRPYTELAFEAGAKAMLDAHITYDDVEAGIACYTSTGPTCTGQRVFYQFGMTNIPIYNTNNACASGSTGLHLARTFVKSGLHDCVLVVGFEQMAAGPLVSNITDRPTPYDLSVKLMSATRGWADLPKNPQLFGNAGKEYMERYGATAQDFAEVARISHEHSSRNPYAQFQTVYTVHDIQKSPMIHYPLTKLQCSPTSDGAAAGVVVSQKFLDAHPELKSHAVLIAGQSIIRATRAALAEAGVTLQDIRVCELHDCFSTNELISLDAMGFCDTGKAHYLVRSGDITYGGKGPLVNPSGGLISKGHPLGATGLAQCAELTWQLRGWLRTGACNTNVASDEAEAARMSGLGYNPAVEARYITRAQANAVRSTKAPSDYALDSTIDLIEARLQKL</sequence>
<dbReference type="RefSeq" id="XP_015410213.1">
    <property type="nucleotide sequence ID" value="XM_015546877.1"/>
</dbReference>
<name>A0A0L1JC41_ASPN3</name>
<dbReference type="InterPro" id="IPR001753">
    <property type="entry name" value="Enoyl-CoA_hydra/iso"/>
</dbReference>
<dbReference type="Gene3D" id="3.90.226.10">
    <property type="entry name" value="2-enoyl-CoA Hydratase, Chain A, domain 1"/>
    <property type="match status" value="1"/>
</dbReference>
<dbReference type="FunFam" id="3.90.226.10:FF:000113">
    <property type="entry name" value="Enoyl-CoA hydratase/isomerase family protein (AFU_orthologue AFUA_2G14850)"/>
    <property type="match status" value="1"/>
</dbReference>
<evidence type="ECO:0000256" key="3">
    <source>
        <dbReference type="ARBA" id="ARBA00022679"/>
    </source>
</evidence>
<dbReference type="EMBL" id="JNOM01000034">
    <property type="protein sequence ID" value="KNG89290.1"/>
    <property type="molecule type" value="Genomic_DNA"/>
</dbReference>
<dbReference type="InterPro" id="IPR055140">
    <property type="entry name" value="Thiolase_C_2"/>
</dbReference>
<dbReference type="GO" id="GO:0008289">
    <property type="term" value="F:lipid binding"/>
    <property type="evidence" value="ECO:0007669"/>
    <property type="project" value="UniProtKB-KW"/>
</dbReference>
<organism evidence="9 10">
    <name type="scientific">Aspergillus nomiae NRRL (strain ATCC 15546 / NRRL 13137 / CBS 260.88 / M93)</name>
    <dbReference type="NCBI Taxonomy" id="1509407"/>
    <lineage>
        <taxon>Eukaryota</taxon>
        <taxon>Fungi</taxon>
        <taxon>Dikarya</taxon>
        <taxon>Ascomycota</taxon>
        <taxon>Pezizomycotina</taxon>
        <taxon>Eurotiomycetes</taxon>
        <taxon>Eurotiomycetidae</taxon>
        <taxon>Eurotiales</taxon>
        <taxon>Aspergillaceae</taxon>
        <taxon>Aspergillus</taxon>
        <taxon>Aspergillus subgen. Circumdati</taxon>
    </lineage>
</organism>
<dbReference type="Gene3D" id="3.40.47.10">
    <property type="match status" value="1"/>
</dbReference>
<dbReference type="Proteomes" id="UP000037505">
    <property type="component" value="Unassembled WGS sequence"/>
</dbReference>
<dbReference type="Pfam" id="PF00378">
    <property type="entry name" value="ECH_1"/>
    <property type="match status" value="1"/>
</dbReference>
<evidence type="ECO:0000259" key="8">
    <source>
        <dbReference type="Pfam" id="PF22691"/>
    </source>
</evidence>
<dbReference type="GeneID" id="26803424"/>
<keyword evidence="4" id="KW-0445">Lipid transport</keyword>
<dbReference type="PANTHER" id="PTHR42870">
    <property type="entry name" value="ACETYL-COA C-ACETYLTRANSFERASE"/>
    <property type="match status" value="1"/>
</dbReference>
<dbReference type="Pfam" id="PF00108">
    <property type="entry name" value="Thiolase_N"/>
    <property type="match status" value="1"/>
</dbReference>
<dbReference type="PROSITE" id="PS00737">
    <property type="entry name" value="THIOLASE_2"/>
    <property type="match status" value="1"/>
</dbReference>
<dbReference type="GO" id="GO:0016747">
    <property type="term" value="F:acyltransferase activity, transferring groups other than amino-acyl groups"/>
    <property type="evidence" value="ECO:0007669"/>
    <property type="project" value="InterPro"/>
</dbReference>
<feature type="domain" description="Thiolase C-terminal" evidence="8">
    <location>
        <begin position="492"/>
        <end position="590"/>
    </location>
</feature>
<dbReference type="CDD" id="cd06558">
    <property type="entry name" value="crotonase-like"/>
    <property type="match status" value="1"/>
</dbReference>
<evidence type="ECO:0000313" key="9">
    <source>
        <dbReference type="EMBL" id="KNG89290.1"/>
    </source>
</evidence>